<dbReference type="RefSeq" id="WP_085544941.1">
    <property type="nucleotide sequence ID" value="NZ_FXBB01000021.1"/>
</dbReference>
<dbReference type="EMBL" id="FXBB01000021">
    <property type="protein sequence ID" value="SMG36259.1"/>
    <property type="molecule type" value="Genomic_DNA"/>
</dbReference>
<evidence type="ECO:0000256" key="3">
    <source>
        <dbReference type="ARBA" id="ARBA00022692"/>
    </source>
</evidence>
<dbReference type="STRING" id="561720.SAMN06275492_12138"/>
<feature type="transmembrane region" description="Helical" evidence="8">
    <location>
        <begin position="363"/>
        <end position="383"/>
    </location>
</feature>
<dbReference type="GO" id="GO:0008137">
    <property type="term" value="F:NADH dehydrogenase (ubiquinone) activity"/>
    <property type="evidence" value="ECO:0007669"/>
    <property type="project" value="InterPro"/>
</dbReference>
<dbReference type="AlphaFoldDB" id="A0A1X7K5E9"/>
<dbReference type="Pfam" id="PF00361">
    <property type="entry name" value="Proton_antipo_M"/>
    <property type="match status" value="1"/>
</dbReference>
<proteinExistence type="predicted"/>
<feature type="transmembrane region" description="Helical" evidence="8">
    <location>
        <begin position="304"/>
        <end position="326"/>
    </location>
</feature>
<feature type="transmembrane region" description="Helical" evidence="8">
    <location>
        <begin position="124"/>
        <end position="143"/>
    </location>
</feature>
<dbReference type="InterPro" id="IPR003918">
    <property type="entry name" value="NADH_UbQ_OxRdtase"/>
</dbReference>
<keyword evidence="6 8" id="KW-0472">Membrane</keyword>
<evidence type="ECO:0000313" key="10">
    <source>
        <dbReference type="EMBL" id="SMG36259.1"/>
    </source>
</evidence>
<evidence type="ECO:0000256" key="8">
    <source>
        <dbReference type="SAM" id="Phobius"/>
    </source>
</evidence>
<feature type="transmembrane region" description="Helical" evidence="8">
    <location>
        <begin position="155"/>
        <end position="179"/>
    </location>
</feature>
<dbReference type="InterPro" id="IPR052175">
    <property type="entry name" value="ComplexI-like_HydComp"/>
</dbReference>
<feature type="transmembrane region" description="Helical" evidence="8">
    <location>
        <begin position="403"/>
        <end position="421"/>
    </location>
</feature>
<comment type="subcellular location">
    <subcellularLocation>
        <location evidence="1">Cell membrane</location>
        <topology evidence="1">Multi-pass membrane protein</topology>
    </subcellularLocation>
    <subcellularLocation>
        <location evidence="7">Membrane</location>
        <topology evidence="7">Multi-pass membrane protein</topology>
    </subcellularLocation>
</comment>
<sequence>MIWIIVLLPFISGLVSFVVPWSPIRRAMLVSVSFAHTIGVFSLWSKGYDLPVESWIAVDGLSLFFLLITSSLFFLGSFSTVAYLKGHRFPDSERPFSRESVFVASMLIFLATTTLVIVSHHTGVFWMAIEATTLATAPLIAYQRSPGALEAAWKYLLICSVGIAMALVGNTALAVSSLFPGGGHSIPMTFQGLAEQGIGLNPLWLKIAFAFILVGYGTKMGLAPMHTWLPDAHSEAPSPVSALLSGALCNCALLGIIRTGSILNGAGMGYYWRTLMIAFGVLSVIMSGCMVLKQSGFKRLLAYSTVEHMGILAIAVGVGAGTGGLFHALNHSLTKGSLFFVAGSVLSLYHTKAIASVSGLIRLAPVTGAIWIGGFMSICGLPPFGTFFSEMMILSSLGSQGRWLVMGILLLGLSMVFIGMWKAVISMVFGDVSPGLDVPSGRKIVWEDLPPMILCGTALALGIWTPAPLCRLIESAASAILGGI</sequence>
<dbReference type="PANTHER" id="PTHR42682">
    <property type="entry name" value="HYDROGENASE-4 COMPONENT F"/>
    <property type="match status" value="1"/>
</dbReference>
<keyword evidence="4 8" id="KW-1133">Transmembrane helix</keyword>
<feature type="transmembrane region" description="Helical" evidence="8">
    <location>
        <begin position="239"/>
        <end position="258"/>
    </location>
</feature>
<dbReference type="GO" id="GO:0005886">
    <property type="term" value="C:plasma membrane"/>
    <property type="evidence" value="ECO:0007669"/>
    <property type="project" value="UniProtKB-SubCell"/>
</dbReference>
<feature type="transmembrane region" description="Helical" evidence="8">
    <location>
        <begin position="332"/>
        <end position="351"/>
    </location>
</feature>
<dbReference type="PRINTS" id="PR01437">
    <property type="entry name" value="NUOXDRDTASE4"/>
</dbReference>
<feature type="transmembrane region" description="Helical" evidence="8">
    <location>
        <begin position="270"/>
        <end position="292"/>
    </location>
</feature>
<keyword evidence="2" id="KW-1003">Cell membrane</keyword>
<dbReference type="InterPro" id="IPR001750">
    <property type="entry name" value="ND/Mrp_TM"/>
</dbReference>
<keyword evidence="3 7" id="KW-0812">Transmembrane</keyword>
<feature type="transmembrane region" description="Helical" evidence="8">
    <location>
        <begin position="96"/>
        <end position="118"/>
    </location>
</feature>
<accession>A0A1X7K5E9</accession>
<keyword evidence="5" id="KW-0560">Oxidoreductase</keyword>
<evidence type="ECO:0000259" key="9">
    <source>
        <dbReference type="Pfam" id="PF00361"/>
    </source>
</evidence>
<organism evidence="10 11">
    <name type="scientific">Dethiosulfovibrio salsuginis</name>
    <dbReference type="NCBI Taxonomy" id="561720"/>
    <lineage>
        <taxon>Bacteria</taxon>
        <taxon>Thermotogati</taxon>
        <taxon>Synergistota</taxon>
        <taxon>Synergistia</taxon>
        <taxon>Synergistales</taxon>
        <taxon>Dethiosulfovibrionaceae</taxon>
        <taxon>Dethiosulfovibrio</taxon>
    </lineage>
</organism>
<dbReference type="PANTHER" id="PTHR42682:SF5">
    <property type="entry name" value="HYDROGENASE-4 COMPONENT F"/>
    <property type="match status" value="1"/>
</dbReference>
<dbReference type="GO" id="GO:0042773">
    <property type="term" value="P:ATP synthesis coupled electron transport"/>
    <property type="evidence" value="ECO:0007669"/>
    <property type="project" value="InterPro"/>
</dbReference>
<feature type="transmembrane region" description="Helical" evidence="8">
    <location>
        <begin position="199"/>
        <end position="218"/>
    </location>
</feature>
<dbReference type="OrthoDB" id="9807568at2"/>
<keyword evidence="11" id="KW-1185">Reference proteome</keyword>
<reference evidence="11" key="1">
    <citation type="submission" date="2017-04" db="EMBL/GenBank/DDBJ databases">
        <authorList>
            <person name="Varghese N."/>
            <person name="Submissions S."/>
        </authorList>
    </citation>
    <scope>NUCLEOTIDE SEQUENCE [LARGE SCALE GENOMIC DNA]</scope>
    <source>
        <strain evidence="11">USBA 82</strain>
    </source>
</reference>
<dbReference type="GO" id="GO:0016491">
    <property type="term" value="F:oxidoreductase activity"/>
    <property type="evidence" value="ECO:0007669"/>
    <property type="project" value="UniProtKB-KW"/>
</dbReference>
<evidence type="ECO:0000256" key="6">
    <source>
        <dbReference type="ARBA" id="ARBA00023136"/>
    </source>
</evidence>
<evidence type="ECO:0000256" key="7">
    <source>
        <dbReference type="RuleBase" id="RU000320"/>
    </source>
</evidence>
<evidence type="ECO:0000256" key="4">
    <source>
        <dbReference type="ARBA" id="ARBA00022989"/>
    </source>
</evidence>
<feature type="domain" description="NADH:quinone oxidoreductase/Mrp antiporter transmembrane" evidence="9">
    <location>
        <begin position="124"/>
        <end position="408"/>
    </location>
</feature>
<dbReference type="Proteomes" id="UP000193355">
    <property type="component" value="Unassembled WGS sequence"/>
</dbReference>
<evidence type="ECO:0000256" key="5">
    <source>
        <dbReference type="ARBA" id="ARBA00023002"/>
    </source>
</evidence>
<protein>
    <submittedName>
        <fullName evidence="10">Hydrogenase-4 component F</fullName>
    </submittedName>
</protein>
<evidence type="ECO:0000256" key="1">
    <source>
        <dbReference type="ARBA" id="ARBA00004651"/>
    </source>
</evidence>
<feature type="transmembrane region" description="Helical" evidence="8">
    <location>
        <begin position="61"/>
        <end position="84"/>
    </location>
</feature>
<evidence type="ECO:0000256" key="2">
    <source>
        <dbReference type="ARBA" id="ARBA00022475"/>
    </source>
</evidence>
<name>A0A1X7K5E9_9BACT</name>
<gene>
    <name evidence="10" type="ORF">SAMN06275492_12138</name>
</gene>
<evidence type="ECO:0000313" key="11">
    <source>
        <dbReference type="Proteomes" id="UP000193355"/>
    </source>
</evidence>